<feature type="compositionally biased region" description="Basic and acidic residues" evidence="1">
    <location>
        <begin position="404"/>
        <end position="421"/>
    </location>
</feature>
<dbReference type="AlphaFoldDB" id="A0A9P5GXI7"/>
<evidence type="ECO:0000313" key="4">
    <source>
        <dbReference type="Proteomes" id="UP000722485"/>
    </source>
</evidence>
<dbReference type="InterPro" id="IPR031348">
    <property type="entry name" value="PigL_N"/>
</dbReference>
<accession>A0A9P5GXI7</accession>
<evidence type="ECO:0000256" key="1">
    <source>
        <dbReference type="SAM" id="MobiDB-lite"/>
    </source>
</evidence>
<feature type="domain" description="Azaphilone pigments biosynthesis cluster protein L N-terminal" evidence="2">
    <location>
        <begin position="20"/>
        <end position="221"/>
    </location>
</feature>
<dbReference type="OrthoDB" id="428260at2759"/>
<evidence type="ECO:0000259" key="2">
    <source>
        <dbReference type="Pfam" id="PF17111"/>
    </source>
</evidence>
<reference evidence="3" key="1">
    <citation type="submission" date="2020-03" db="EMBL/GenBank/DDBJ databases">
        <title>Draft Genome Sequence of Cylindrodendrum hubeiense.</title>
        <authorList>
            <person name="Buettner E."/>
            <person name="Kellner H."/>
        </authorList>
    </citation>
    <scope>NUCLEOTIDE SEQUENCE</scope>
    <source>
        <strain evidence="3">IHI 201604</strain>
    </source>
</reference>
<feature type="compositionally biased region" description="Polar residues" evidence="1">
    <location>
        <begin position="389"/>
        <end position="400"/>
    </location>
</feature>
<feature type="region of interest" description="Disordered" evidence="1">
    <location>
        <begin position="385"/>
        <end position="447"/>
    </location>
</feature>
<gene>
    <name evidence="3" type="ORF">G7Z17_g10531</name>
</gene>
<organism evidence="3 4">
    <name type="scientific">Cylindrodendrum hubeiense</name>
    <dbReference type="NCBI Taxonomy" id="595255"/>
    <lineage>
        <taxon>Eukaryota</taxon>
        <taxon>Fungi</taxon>
        <taxon>Dikarya</taxon>
        <taxon>Ascomycota</taxon>
        <taxon>Pezizomycotina</taxon>
        <taxon>Sordariomycetes</taxon>
        <taxon>Hypocreomycetidae</taxon>
        <taxon>Hypocreales</taxon>
        <taxon>Nectriaceae</taxon>
        <taxon>Cylindrodendrum</taxon>
    </lineage>
</organism>
<dbReference type="Pfam" id="PF17111">
    <property type="entry name" value="PigL_N"/>
    <property type="match status" value="1"/>
</dbReference>
<sequence>MLKECISTGIYRDGAYSPRSGLPALAKFAFQCSIGLHSTVQSYQFHPKRVRDLIEELEALSGVLRALTSTVDTTTDVDLSALELPLRRCGIACKEFEEEIKKCSSRSGGSRTSFRDWAKLTYMDDNIDGFKQLLAGYKSTINIALMDASLRRSSVTAEELERHRTQINTTTDDLEAHLQSIDEKFEAIFGRTVTHSDSDAKELQRIKEERLSTQKCLEICAQLSDHIGQIRIRPAQSSSAPGPIDPEPLPERVTNQGLEDCKDSLKLTSAKLERHMHDLMERLMTKSKSAMSSEKDLADLARLRDEWETTRQCQNICSEAETRLKENISVIENHATGDEAIQFMVSTNDKTIHGRNEGTGDRIRQVGGHFNDDSLQQLSRDLAGLSIPRSGNNVPSSRGNTPPVRDDGLQKEPTPEFKDRFGQGFKLPPKSSPNTARDDGVSSQSMS</sequence>
<proteinExistence type="predicted"/>
<keyword evidence="4" id="KW-1185">Reference proteome</keyword>
<dbReference type="Proteomes" id="UP000722485">
    <property type="component" value="Unassembled WGS sequence"/>
</dbReference>
<protein>
    <recommendedName>
        <fullName evidence="2">Azaphilone pigments biosynthesis cluster protein L N-terminal domain-containing protein</fullName>
    </recommendedName>
</protein>
<comment type="caution">
    <text evidence="3">The sequence shown here is derived from an EMBL/GenBank/DDBJ whole genome shotgun (WGS) entry which is preliminary data.</text>
</comment>
<dbReference type="EMBL" id="JAANBB010000349">
    <property type="protein sequence ID" value="KAF7543700.1"/>
    <property type="molecule type" value="Genomic_DNA"/>
</dbReference>
<name>A0A9P5GXI7_9HYPO</name>
<evidence type="ECO:0000313" key="3">
    <source>
        <dbReference type="EMBL" id="KAF7543700.1"/>
    </source>
</evidence>